<dbReference type="PANTHER" id="PTHR11138:SF5">
    <property type="entry name" value="METHIONYL-TRNA FORMYLTRANSFERASE, MITOCHONDRIAL"/>
    <property type="match status" value="1"/>
</dbReference>
<dbReference type="SUPFAM" id="SSF50486">
    <property type="entry name" value="FMT C-terminal domain-like"/>
    <property type="match status" value="1"/>
</dbReference>
<name>A0A4S8MPI6_DENBC</name>
<dbReference type="InterPro" id="IPR036477">
    <property type="entry name" value="Formyl_transf_N_sf"/>
</dbReference>
<dbReference type="EMBL" id="ML179053">
    <property type="protein sequence ID" value="THV04772.1"/>
    <property type="molecule type" value="Genomic_DNA"/>
</dbReference>
<reference evidence="7 8" key="1">
    <citation type="journal article" date="2019" name="Nat. Ecol. Evol.">
        <title>Megaphylogeny resolves global patterns of mushroom evolution.</title>
        <authorList>
            <person name="Varga T."/>
            <person name="Krizsan K."/>
            <person name="Foldi C."/>
            <person name="Dima B."/>
            <person name="Sanchez-Garcia M."/>
            <person name="Sanchez-Ramirez S."/>
            <person name="Szollosi G.J."/>
            <person name="Szarkandi J.G."/>
            <person name="Papp V."/>
            <person name="Albert L."/>
            <person name="Andreopoulos W."/>
            <person name="Angelini C."/>
            <person name="Antonin V."/>
            <person name="Barry K.W."/>
            <person name="Bougher N.L."/>
            <person name="Buchanan P."/>
            <person name="Buyck B."/>
            <person name="Bense V."/>
            <person name="Catcheside P."/>
            <person name="Chovatia M."/>
            <person name="Cooper J."/>
            <person name="Damon W."/>
            <person name="Desjardin D."/>
            <person name="Finy P."/>
            <person name="Geml J."/>
            <person name="Haridas S."/>
            <person name="Hughes K."/>
            <person name="Justo A."/>
            <person name="Karasinski D."/>
            <person name="Kautmanova I."/>
            <person name="Kiss B."/>
            <person name="Kocsube S."/>
            <person name="Kotiranta H."/>
            <person name="LaButti K.M."/>
            <person name="Lechner B.E."/>
            <person name="Liimatainen K."/>
            <person name="Lipzen A."/>
            <person name="Lukacs Z."/>
            <person name="Mihaltcheva S."/>
            <person name="Morgado L.N."/>
            <person name="Niskanen T."/>
            <person name="Noordeloos M.E."/>
            <person name="Ohm R.A."/>
            <person name="Ortiz-Santana B."/>
            <person name="Ovrebo C."/>
            <person name="Racz N."/>
            <person name="Riley R."/>
            <person name="Savchenko A."/>
            <person name="Shiryaev A."/>
            <person name="Soop K."/>
            <person name="Spirin V."/>
            <person name="Szebenyi C."/>
            <person name="Tomsovsky M."/>
            <person name="Tulloss R.E."/>
            <person name="Uehling J."/>
            <person name="Grigoriev I.V."/>
            <person name="Vagvolgyi C."/>
            <person name="Papp T."/>
            <person name="Martin F.M."/>
            <person name="Miettinen O."/>
            <person name="Hibbett D.S."/>
            <person name="Nagy L.G."/>
        </authorList>
    </citation>
    <scope>NUCLEOTIDE SEQUENCE [LARGE SCALE GENOMIC DNA]</scope>
    <source>
        <strain evidence="7 8">CBS 962.96</strain>
    </source>
</reference>
<gene>
    <name evidence="7" type="ORF">K435DRAFT_648909</name>
</gene>
<dbReference type="EC" id="2.1.2.9" evidence="2"/>
<protein>
    <recommendedName>
        <fullName evidence="2">methionyl-tRNA formyltransferase</fullName>
        <ecNumber evidence="2">2.1.2.9</ecNumber>
    </recommendedName>
</protein>
<comment type="similarity">
    <text evidence="1">Belongs to the Fmt family.</text>
</comment>
<dbReference type="AlphaFoldDB" id="A0A4S8MPI6"/>
<evidence type="ECO:0000256" key="2">
    <source>
        <dbReference type="ARBA" id="ARBA00012261"/>
    </source>
</evidence>
<organism evidence="7 8">
    <name type="scientific">Dendrothele bispora (strain CBS 962.96)</name>
    <dbReference type="NCBI Taxonomy" id="1314807"/>
    <lineage>
        <taxon>Eukaryota</taxon>
        <taxon>Fungi</taxon>
        <taxon>Dikarya</taxon>
        <taxon>Basidiomycota</taxon>
        <taxon>Agaricomycotina</taxon>
        <taxon>Agaricomycetes</taxon>
        <taxon>Agaricomycetidae</taxon>
        <taxon>Agaricales</taxon>
        <taxon>Agaricales incertae sedis</taxon>
        <taxon>Dendrothele</taxon>
    </lineage>
</organism>
<dbReference type="InterPro" id="IPR011034">
    <property type="entry name" value="Formyl_transferase-like_C_sf"/>
</dbReference>
<evidence type="ECO:0000313" key="8">
    <source>
        <dbReference type="Proteomes" id="UP000297245"/>
    </source>
</evidence>
<evidence type="ECO:0000259" key="5">
    <source>
        <dbReference type="Pfam" id="PF00551"/>
    </source>
</evidence>
<evidence type="ECO:0000256" key="1">
    <source>
        <dbReference type="ARBA" id="ARBA00010699"/>
    </source>
</evidence>
<dbReference type="Proteomes" id="UP000297245">
    <property type="component" value="Unassembled WGS sequence"/>
</dbReference>
<evidence type="ECO:0000313" key="7">
    <source>
        <dbReference type="EMBL" id="THV04772.1"/>
    </source>
</evidence>
<dbReference type="GO" id="GO:0005739">
    <property type="term" value="C:mitochondrion"/>
    <property type="evidence" value="ECO:0007669"/>
    <property type="project" value="TreeGrafter"/>
</dbReference>
<dbReference type="Pfam" id="PF00551">
    <property type="entry name" value="Formyl_trans_N"/>
    <property type="match status" value="1"/>
</dbReference>
<dbReference type="InterPro" id="IPR005793">
    <property type="entry name" value="Formyl_trans_C"/>
</dbReference>
<feature type="domain" description="Formyl transferase C-terminal" evidence="6">
    <location>
        <begin position="262"/>
        <end position="365"/>
    </location>
</feature>
<accession>A0A4S8MPI6</accession>
<feature type="domain" description="Formyl transferase N-terminal" evidence="5">
    <location>
        <begin position="68"/>
        <end position="237"/>
    </location>
</feature>
<dbReference type="PANTHER" id="PTHR11138">
    <property type="entry name" value="METHIONYL-TRNA FORMYLTRANSFERASE"/>
    <property type="match status" value="1"/>
</dbReference>
<dbReference type="CDD" id="cd08646">
    <property type="entry name" value="FMT_core_Met-tRNA-FMT_N"/>
    <property type="match status" value="1"/>
</dbReference>
<keyword evidence="8" id="KW-1185">Reference proteome</keyword>
<evidence type="ECO:0000256" key="4">
    <source>
        <dbReference type="ARBA" id="ARBA00022917"/>
    </source>
</evidence>
<dbReference type="Pfam" id="PF02911">
    <property type="entry name" value="Formyl_trans_C"/>
    <property type="match status" value="1"/>
</dbReference>
<evidence type="ECO:0000256" key="3">
    <source>
        <dbReference type="ARBA" id="ARBA00022679"/>
    </source>
</evidence>
<dbReference type="GO" id="GO:0004479">
    <property type="term" value="F:methionyl-tRNA formyltransferase activity"/>
    <property type="evidence" value="ECO:0007669"/>
    <property type="project" value="UniProtKB-EC"/>
</dbReference>
<keyword evidence="3 7" id="KW-0808">Transferase</keyword>
<dbReference type="InterPro" id="IPR041711">
    <property type="entry name" value="Met-tRNA-FMT_N"/>
</dbReference>
<sequence length="406" mass="45479">MWRNCSRHLSSRHEKVQSVSFRIKVQSRRRFSTSPAQSDKQFNILFLGHDEFSCLVLRELYAAQDVWKQLDLVTNPDKWVGRRSSRLAVSPLKLLGESLKLPIHLIPHEKSDFKHWMPPLLYSEPPGPGSPQNVIITASFGRILPFRILKLFPENNRLNVHPSLLPAYRGGAPLHYAILNDEKETGVCVVQMLKRSEGIDTGPIWGSRKMPLPADITTPELGRTLAVEGGQLLVSVLRDMISGTAKSVPQPKDAVAPTAPLISYRDSLIDFTSMTAPEIVRRHRAISHQRPLTAFLQSIKTLQVHSPSVVKSPPIFAPTIPGRARFSKPDNSLLIRCAGDTVLNVPRVKQEGKALLNARDWWNGAKSLGLVQNNEISFDSPNDVELYPEVEVRYFFLIGPLFFASA</sequence>
<dbReference type="InterPro" id="IPR002376">
    <property type="entry name" value="Formyl_transf_N"/>
</dbReference>
<dbReference type="Gene3D" id="3.40.50.12230">
    <property type="match status" value="1"/>
</dbReference>
<proteinExistence type="inferred from homology"/>
<dbReference type="SUPFAM" id="SSF53328">
    <property type="entry name" value="Formyltransferase"/>
    <property type="match status" value="1"/>
</dbReference>
<evidence type="ECO:0000259" key="6">
    <source>
        <dbReference type="Pfam" id="PF02911"/>
    </source>
</evidence>
<keyword evidence="4" id="KW-0648">Protein biosynthesis</keyword>
<dbReference type="OrthoDB" id="10268103at2759"/>